<keyword evidence="5" id="KW-1185">Reference proteome</keyword>
<accession>A0A166Y1X0</accession>
<keyword evidence="1" id="KW-0521">NADP</keyword>
<organism evidence="4 5">
    <name type="scientific">Colletotrichum tofieldiae</name>
    <dbReference type="NCBI Taxonomy" id="708197"/>
    <lineage>
        <taxon>Eukaryota</taxon>
        <taxon>Fungi</taxon>
        <taxon>Dikarya</taxon>
        <taxon>Ascomycota</taxon>
        <taxon>Pezizomycotina</taxon>
        <taxon>Sordariomycetes</taxon>
        <taxon>Hypocreomycetidae</taxon>
        <taxon>Glomerellales</taxon>
        <taxon>Glomerellaceae</taxon>
        <taxon>Colletotrichum</taxon>
        <taxon>Colletotrichum spaethianum species complex</taxon>
    </lineage>
</organism>
<evidence type="ECO:0000256" key="2">
    <source>
        <dbReference type="ARBA" id="ARBA00023002"/>
    </source>
</evidence>
<reference evidence="4 5" key="1">
    <citation type="submission" date="2015-06" db="EMBL/GenBank/DDBJ databases">
        <title>Survival trade-offs in plant roots during colonization by closely related pathogenic and mutualistic fungi.</title>
        <authorList>
            <person name="Hacquard S."/>
            <person name="Kracher B."/>
            <person name="Hiruma K."/>
            <person name="Weinman A."/>
            <person name="Muench P."/>
            <person name="Garrido Oter R."/>
            <person name="Ver Loren van Themaat E."/>
            <person name="Dallerey J.-F."/>
            <person name="Damm U."/>
            <person name="Henrissat B."/>
            <person name="Lespinet O."/>
            <person name="Thon M."/>
            <person name="Kemen E."/>
            <person name="McHardy A.C."/>
            <person name="Schulze-Lefert P."/>
            <person name="O'Connell R.J."/>
        </authorList>
    </citation>
    <scope>NUCLEOTIDE SEQUENCE [LARGE SCALE GENOMIC DNA]</scope>
    <source>
        <strain evidence="4 5">0861</strain>
    </source>
</reference>
<evidence type="ECO:0000313" key="4">
    <source>
        <dbReference type="EMBL" id="KZL77184.1"/>
    </source>
</evidence>
<dbReference type="InterPro" id="IPR008030">
    <property type="entry name" value="NmrA-like"/>
</dbReference>
<gene>
    <name evidence="4" type="ORF">CT0861_06868</name>
</gene>
<name>A0A166Y1X0_9PEZI</name>
<keyword evidence="2" id="KW-0560">Oxidoreductase</keyword>
<dbReference type="STRING" id="708197.A0A166Y1X0"/>
<dbReference type="InterPro" id="IPR051609">
    <property type="entry name" value="NmrA/Isoflavone_reductase-like"/>
</dbReference>
<evidence type="ECO:0000256" key="1">
    <source>
        <dbReference type="ARBA" id="ARBA00022857"/>
    </source>
</evidence>
<dbReference type="InterPro" id="IPR045312">
    <property type="entry name" value="PCBER-like"/>
</dbReference>
<dbReference type="SUPFAM" id="SSF51735">
    <property type="entry name" value="NAD(P)-binding Rossmann-fold domains"/>
    <property type="match status" value="1"/>
</dbReference>
<dbReference type="PANTHER" id="PTHR47706">
    <property type="entry name" value="NMRA-LIKE FAMILY PROTEIN"/>
    <property type="match status" value="1"/>
</dbReference>
<evidence type="ECO:0000259" key="3">
    <source>
        <dbReference type="Pfam" id="PF05368"/>
    </source>
</evidence>
<dbReference type="Pfam" id="PF05368">
    <property type="entry name" value="NmrA"/>
    <property type="match status" value="1"/>
</dbReference>
<dbReference type="Gene3D" id="3.40.50.720">
    <property type="entry name" value="NAD(P)-binding Rossmann-like Domain"/>
    <property type="match status" value="1"/>
</dbReference>
<proteinExistence type="predicted"/>
<evidence type="ECO:0000313" key="5">
    <source>
        <dbReference type="Proteomes" id="UP000076552"/>
    </source>
</evidence>
<dbReference type="EMBL" id="LFIV01000009">
    <property type="protein sequence ID" value="KZL77184.1"/>
    <property type="molecule type" value="Genomic_DNA"/>
</dbReference>
<comment type="caution">
    <text evidence="4">The sequence shown here is derived from an EMBL/GenBank/DDBJ whole genome shotgun (WGS) entry which is preliminary data.</text>
</comment>
<dbReference type="CDD" id="cd05259">
    <property type="entry name" value="PCBER_SDR_a"/>
    <property type="match status" value="1"/>
</dbReference>
<dbReference type="AlphaFoldDB" id="A0A166Y1X0"/>
<dbReference type="Gene3D" id="3.90.25.10">
    <property type="entry name" value="UDP-galactose 4-epimerase, domain 1"/>
    <property type="match status" value="1"/>
</dbReference>
<dbReference type="GO" id="GO:0016491">
    <property type="term" value="F:oxidoreductase activity"/>
    <property type="evidence" value="ECO:0007669"/>
    <property type="project" value="UniProtKB-KW"/>
</dbReference>
<protein>
    <submittedName>
        <fullName evidence="4">Isoflavone reductase</fullName>
    </submittedName>
</protein>
<dbReference type="Proteomes" id="UP000076552">
    <property type="component" value="Unassembled WGS sequence"/>
</dbReference>
<feature type="domain" description="NmrA-like" evidence="3">
    <location>
        <begin position="3"/>
        <end position="253"/>
    </location>
</feature>
<sequence>MSILVLGAGELGMAMLKSLTAHPLRPTDSSVSVLLRPSTINSPDAAKVELLALVKALGVSVEAGDIVNDTTQDLADSFAKYDTVISCTGFVGPTGTQRRICEAVLLAKTQRFIPWQFGVDYDVIGRGSPQVLFDEMLDVRDTLRAQKEVDWVIVSTGLFMSFLFVNHFGLVDFEEKKLRALGGWDVEVTLTGPEDIAKMTAEVVYDPRGIPGDNRNVVYISGDTVSYGHAADLIEQRFPEAKFTREIWEMKLLEENLKNDPNDTWNKYRGIFGAGKGISWPVEQTLNHERGIKLEDLETFLQKMETPAALKN</sequence>
<dbReference type="InterPro" id="IPR036291">
    <property type="entry name" value="NAD(P)-bd_dom_sf"/>
</dbReference>
<dbReference type="PANTHER" id="PTHR47706:SF6">
    <property type="entry name" value="NMRA-LIKE FAMILY PROTEIN (AFU_ORTHOLOGUE AFUA_6G00280)"/>
    <property type="match status" value="1"/>
</dbReference>